<dbReference type="Proteomes" id="UP000184499">
    <property type="component" value="Unassembled WGS sequence"/>
</dbReference>
<dbReference type="VEuPathDB" id="FungiDB:ASPBRDRAFT_193590"/>
<reference evidence="3" key="1">
    <citation type="journal article" date="2017" name="Genome Biol.">
        <title>Comparative genomics reveals high biological diversity and specific adaptations in the industrially and medically important fungal genus Aspergillus.</title>
        <authorList>
            <person name="de Vries R.P."/>
            <person name="Riley R."/>
            <person name="Wiebenga A."/>
            <person name="Aguilar-Osorio G."/>
            <person name="Amillis S."/>
            <person name="Uchima C.A."/>
            <person name="Anderluh G."/>
            <person name="Asadollahi M."/>
            <person name="Askin M."/>
            <person name="Barry K."/>
            <person name="Battaglia E."/>
            <person name="Bayram O."/>
            <person name="Benocci T."/>
            <person name="Braus-Stromeyer S.A."/>
            <person name="Caldana C."/>
            <person name="Canovas D."/>
            <person name="Cerqueira G.C."/>
            <person name="Chen F."/>
            <person name="Chen W."/>
            <person name="Choi C."/>
            <person name="Clum A."/>
            <person name="Dos Santos R.A."/>
            <person name="Damasio A.R."/>
            <person name="Diallinas G."/>
            <person name="Emri T."/>
            <person name="Fekete E."/>
            <person name="Flipphi M."/>
            <person name="Freyberg S."/>
            <person name="Gallo A."/>
            <person name="Gournas C."/>
            <person name="Habgood R."/>
            <person name="Hainaut M."/>
            <person name="Harispe M.L."/>
            <person name="Henrissat B."/>
            <person name="Hilden K.S."/>
            <person name="Hope R."/>
            <person name="Hossain A."/>
            <person name="Karabika E."/>
            <person name="Karaffa L."/>
            <person name="Karanyi Z."/>
            <person name="Krasevec N."/>
            <person name="Kuo A."/>
            <person name="Kusch H."/>
            <person name="LaButti K."/>
            <person name="Lagendijk E.L."/>
            <person name="Lapidus A."/>
            <person name="Levasseur A."/>
            <person name="Lindquist E."/>
            <person name="Lipzen A."/>
            <person name="Logrieco A.F."/>
            <person name="MacCabe A."/>
            <person name="Maekelae M.R."/>
            <person name="Malavazi I."/>
            <person name="Melin P."/>
            <person name="Meyer V."/>
            <person name="Mielnichuk N."/>
            <person name="Miskei M."/>
            <person name="Molnar A.P."/>
            <person name="Mule G."/>
            <person name="Ngan C.Y."/>
            <person name="Orejas M."/>
            <person name="Orosz E."/>
            <person name="Ouedraogo J.P."/>
            <person name="Overkamp K.M."/>
            <person name="Park H.-S."/>
            <person name="Perrone G."/>
            <person name="Piumi F."/>
            <person name="Punt P.J."/>
            <person name="Ram A.F."/>
            <person name="Ramon A."/>
            <person name="Rauscher S."/>
            <person name="Record E."/>
            <person name="Riano-Pachon D.M."/>
            <person name="Robert V."/>
            <person name="Roehrig J."/>
            <person name="Ruller R."/>
            <person name="Salamov A."/>
            <person name="Salih N.S."/>
            <person name="Samson R.A."/>
            <person name="Sandor E."/>
            <person name="Sanguinetti M."/>
            <person name="Schuetze T."/>
            <person name="Sepcic K."/>
            <person name="Shelest E."/>
            <person name="Sherlock G."/>
            <person name="Sophianopoulou V."/>
            <person name="Squina F.M."/>
            <person name="Sun H."/>
            <person name="Susca A."/>
            <person name="Todd R.B."/>
            <person name="Tsang A."/>
            <person name="Unkles S.E."/>
            <person name="van de Wiele N."/>
            <person name="van Rossen-Uffink D."/>
            <person name="Oliveira J.V."/>
            <person name="Vesth T.C."/>
            <person name="Visser J."/>
            <person name="Yu J.-H."/>
            <person name="Zhou M."/>
            <person name="Andersen M.R."/>
            <person name="Archer D.B."/>
            <person name="Baker S.E."/>
            <person name="Benoit I."/>
            <person name="Brakhage A.A."/>
            <person name="Braus G.H."/>
            <person name="Fischer R."/>
            <person name="Frisvad J.C."/>
            <person name="Goldman G.H."/>
            <person name="Houbraken J."/>
            <person name="Oakley B."/>
            <person name="Pocsi I."/>
            <person name="Scazzocchio C."/>
            <person name="Seiboth B."/>
            <person name="vanKuyk P.A."/>
            <person name="Wortman J."/>
            <person name="Dyer P.S."/>
            <person name="Grigoriev I.V."/>
        </authorList>
    </citation>
    <scope>NUCLEOTIDE SEQUENCE [LARGE SCALE GENOMIC DNA]</scope>
    <source>
        <strain evidence="3">CBS 101740 / IMI 381727 / IBT 21946</strain>
    </source>
</reference>
<evidence type="ECO:0000313" key="3">
    <source>
        <dbReference type="Proteomes" id="UP000184499"/>
    </source>
</evidence>
<organism evidence="2 3">
    <name type="scientific">Aspergillus brasiliensis (strain CBS 101740 / IMI 381727 / IBT 21946)</name>
    <dbReference type="NCBI Taxonomy" id="767769"/>
    <lineage>
        <taxon>Eukaryota</taxon>
        <taxon>Fungi</taxon>
        <taxon>Dikarya</taxon>
        <taxon>Ascomycota</taxon>
        <taxon>Pezizomycotina</taxon>
        <taxon>Eurotiomycetes</taxon>
        <taxon>Eurotiomycetidae</taxon>
        <taxon>Eurotiales</taxon>
        <taxon>Aspergillaceae</taxon>
        <taxon>Aspergillus</taxon>
        <taxon>Aspergillus subgen. Circumdati</taxon>
    </lineage>
</organism>
<dbReference type="GeneID" id="93573128"/>
<dbReference type="EMBL" id="KV878681">
    <property type="protein sequence ID" value="OJJ74901.1"/>
    <property type="molecule type" value="Genomic_DNA"/>
</dbReference>
<proteinExistence type="predicted"/>
<dbReference type="OMA" id="FWIRISA"/>
<keyword evidence="3" id="KW-1185">Reference proteome</keyword>
<dbReference type="OrthoDB" id="4414363at2759"/>
<gene>
    <name evidence="2" type="ORF">ASPBRDRAFT_193590</name>
</gene>
<sequence>MNRPATTTLFSPNPMRPDHDQWGSTPQSPNHPSPPASKAALIAIHQPSASLDQSTPIDSLPILTVPFTGRGKQLSVPEQVCLVNLCAASMNDDDAHSHPKSFWIKISNKLELQTGRRYSWQSCRRRIQTYISKRKAHWEAFVNGDPYPGVDIDAEVWDLLTSWLAKYNTPRPETIKAPLVASAALPAKIEPPQVLEPVRMIPEQGLVQTSTKIERVWIWLKSLPPLEDMESMRTWTGYVDPLADWMSRSKVRRERRLVPPKTKVGEEQPEFGPYGNSDPAEAYLSQPPHQPSLALNNPLQGTKRPRELDDSFAERPAQRMRVDPAIHPSDSPYAEEHVDNAHLKRKLVESYFESTFGKLIDRLSARFRAQGAKQQDAPGSCEAIMRDLFKDVGVAVAKALIRMDEPAIQDQNPN</sequence>
<dbReference type="AlphaFoldDB" id="A0A1L9UTD1"/>
<accession>A0A1L9UTD1</accession>
<feature type="compositionally biased region" description="Polar residues" evidence="1">
    <location>
        <begin position="1"/>
        <end position="11"/>
    </location>
</feature>
<feature type="region of interest" description="Disordered" evidence="1">
    <location>
        <begin position="1"/>
        <end position="37"/>
    </location>
</feature>
<name>A0A1L9UTD1_ASPBC</name>
<evidence type="ECO:0000256" key="1">
    <source>
        <dbReference type="SAM" id="MobiDB-lite"/>
    </source>
</evidence>
<feature type="region of interest" description="Disordered" evidence="1">
    <location>
        <begin position="256"/>
        <end position="304"/>
    </location>
</feature>
<dbReference type="RefSeq" id="XP_067482149.1">
    <property type="nucleotide sequence ID" value="XM_067620640.1"/>
</dbReference>
<evidence type="ECO:0000313" key="2">
    <source>
        <dbReference type="EMBL" id="OJJ74901.1"/>
    </source>
</evidence>
<protein>
    <submittedName>
        <fullName evidence="2">Uncharacterized protein</fullName>
    </submittedName>
</protein>